<comment type="similarity">
    <text evidence="1">Belongs to the FMO family.</text>
</comment>
<dbReference type="AlphaFoldDB" id="A0A9P8KY64"/>
<evidence type="ECO:0000256" key="4">
    <source>
        <dbReference type="ARBA" id="ARBA00022857"/>
    </source>
</evidence>
<dbReference type="Gene3D" id="3.50.50.60">
    <property type="entry name" value="FAD/NAD(P)-binding domain"/>
    <property type="match status" value="2"/>
</dbReference>
<keyword evidence="2" id="KW-0285">Flavoprotein</keyword>
<dbReference type="SUPFAM" id="SSF51905">
    <property type="entry name" value="FAD/NAD(P)-binding domain"/>
    <property type="match status" value="2"/>
</dbReference>
<evidence type="ECO:0000256" key="6">
    <source>
        <dbReference type="SAM" id="MobiDB-lite"/>
    </source>
</evidence>
<evidence type="ECO:0008006" key="9">
    <source>
        <dbReference type="Google" id="ProtNLM"/>
    </source>
</evidence>
<keyword evidence="4" id="KW-0521">NADP</keyword>
<evidence type="ECO:0000256" key="2">
    <source>
        <dbReference type="ARBA" id="ARBA00022630"/>
    </source>
</evidence>
<dbReference type="Proteomes" id="UP000698800">
    <property type="component" value="Unassembled WGS sequence"/>
</dbReference>
<dbReference type="InterPro" id="IPR050346">
    <property type="entry name" value="FMO-like"/>
</dbReference>
<sequence>MSAPKPFKIRRIAIIGAGPSGLATAKYLLAERSFPQVDIFEQRGTIGGIWNFSPEIPSYSTLPQISPYIPVEKPQQRADGEAIFPSPMYEGLETNIPHELMKYSDLPFSIEVPLFPPYEVVKEYLEEYANDIRHLIHFSTQVLDVRPLDSRNSDEGNYHEIWRVKTRKSGTQLEDVRDYDAVVVAGGNFDVPYVPDICGLAEWNEHYPGIATHSKAYRKPDYFKGKKVIIVGNSASGLDIGNQIATACAHPLLESQRSPPSSIPSGLGTTVWKEELPEITAFLPPSDGIRAVRFANDNIETEIDAVVFCTGYLYSHPYLSSLKPSPDTPDGSRVQHVYRHIFFSPRPTLAFVGLPREVVPFQIAESQSAVIARVWSNRIPLPSKAEMDRWEIEEIASKGTVSRFHRMGYPTEADYINEMHTWCLQAIPRIEGEKLPPLWGGREKWFRAEFRAMRKAYSNRKMARHRVKRPEDLGFSYKKWKEGGEQAARSLPQEPYEKGIDP</sequence>
<dbReference type="PIRSF" id="PIRSF000332">
    <property type="entry name" value="FMO"/>
    <property type="match status" value="1"/>
</dbReference>
<name>A0A9P8KY64_9PEZI</name>
<dbReference type="PRINTS" id="PR00370">
    <property type="entry name" value="FMOXYGENASE"/>
</dbReference>
<dbReference type="GO" id="GO:0004499">
    <property type="term" value="F:N,N-dimethylaniline monooxygenase activity"/>
    <property type="evidence" value="ECO:0007669"/>
    <property type="project" value="InterPro"/>
</dbReference>
<dbReference type="InterPro" id="IPR036188">
    <property type="entry name" value="FAD/NAD-bd_sf"/>
</dbReference>
<dbReference type="InterPro" id="IPR000960">
    <property type="entry name" value="Flavin_mOase"/>
</dbReference>
<dbReference type="EMBL" id="JAGHQL010000146">
    <property type="protein sequence ID" value="KAH0537426.1"/>
    <property type="molecule type" value="Genomic_DNA"/>
</dbReference>
<feature type="region of interest" description="Disordered" evidence="6">
    <location>
        <begin position="483"/>
        <end position="502"/>
    </location>
</feature>
<reference evidence="7" key="1">
    <citation type="submission" date="2021-03" db="EMBL/GenBank/DDBJ databases">
        <title>Comparative genomics and phylogenomic investigation of the class Geoglossomycetes provide insights into ecological specialization and systematics.</title>
        <authorList>
            <person name="Melie T."/>
            <person name="Pirro S."/>
            <person name="Miller A.N."/>
            <person name="Quandt A."/>
        </authorList>
    </citation>
    <scope>NUCLEOTIDE SEQUENCE</scope>
    <source>
        <strain evidence="7">GBOQ0MN5Z8</strain>
    </source>
</reference>
<protein>
    <recommendedName>
        <fullName evidence="9">Flavin-containing monooxygenase</fullName>
    </recommendedName>
</protein>
<evidence type="ECO:0000256" key="1">
    <source>
        <dbReference type="ARBA" id="ARBA00009183"/>
    </source>
</evidence>
<comment type="caution">
    <text evidence="7">The sequence shown here is derived from an EMBL/GenBank/DDBJ whole genome shotgun (WGS) entry which is preliminary data.</text>
</comment>
<keyword evidence="8" id="KW-1185">Reference proteome</keyword>
<keyword evidence="3" id="KW-0274">FAD</keyword>
<dbReference type="Pfam" id="PF13450">
    <property type="entry name" value="NAD_binding_8"/>
    <property type="match status" value="1"/>
</dbReference>
<dbReference type="GO" id="GO:0050661">
    <property type="term" value="F:NADP binding"/>
    <property type="evidence" value="ECO:0007669"/>
    <property type="project" value="InterPro"/>
</dbReference>
<organism evidence="7 8">
    <name type="scientific">Glutinoglossum americanum</name>
    <dbReference type="NCBI Taxonomy" id="1670608"/>
    <lineage>
        <taxon>Eukaryota</taxon>
        <taxon>Fungi</taxon>
        <taxon>Dikarya</taxon>
        <taxon>Ascomycota</taxon>
        <taxon>Pezizomycotina</taxon>
        <taxon>Geoglossomycetes</taxon>
        <taxon>Geoglossales</taxon>
        <taxon>Geoglossaceae</taxon>
        <taxon>Glutinoglossum</taxon>
    </lineage>
</organism>
<evidence type="ECO:0000313" key="7">
    <source>
        <dbReference type="EMBL" id="KAH0537426.1"/>
    </source>
</evidence>
<accession>A0A9P8KY64</accession>
<dbReference type="OrthoDB" id="66881at2759"/>
<keyword evidence="5" id="KW-0560">Oxidoreductase</keyword>
<gene>
    <name evidence="7" type="ORF">FGG08_005779</name>
</gene>
<evidence type="ECO:0000313" key="8">
    <source>
        <dbReference type="Proteomes" id="UP000698800"/>
    </source>
</evidence>
<dbReference type="InterPro" id="IPR020946">
    <property type="entry name" value="Flavin_mOase-like"/>
</dbReference>
<evidence type="ECO:0000256" key="3">
    <source>
        <dbReference type="ARBA" id="ARBA00022827"/>
    </source>
</evidence>
<proteinExistence type="inferred from homology"/>
<evidence type="ECO:0000256" key="5">
    <source>
        <dbReference type="ARBA" id="ARBA00023002"/>
    </source>
</evidence>
<dbReference type="GO" id="GO:0050660">
    <property type="term" value="F:flavin adenine dinucleotide binding"/>
    <property type="evidence" value="ECO:0007669"/>
    <property type="project" value="InterPro"/>
</dbReference>
<dbReference type="PANTHER" id="PTHR23023">
    <property type="entry name" value="DIMETHYLANILINE MONOOXYGENASE"/>
    <property type="match status" value="1"/>
</dbReference>
<dbReference type="Pfam" id="PF00743">
    <property type="entry name" value="FMO-like"/>
    <property type="match status" value="2"/>
</dbReference>